<comment type="subcellular location">
    <subcellularLocation>
        <location evidence="9">Cell inner membrane</location>
        <topology evidence="9">Multi-pass membrane protein</topology>
    </subcellularLocation>
    <subcellularLocation>
        <location evidence="1">Cell membrane</location>
        <topology evidence="1">Multi-pass membrane protein</topology>
    </subcellularLocation>
</comment>
<gene>
    <name evidence="10" type="primary">brnQ</name>
    <name evidence="10" type="ORF">ACIPUH_00065</name>
</gene>
<feature type="transmembrane region" description="Helical" evidence="9">
    <location>
        <begin position="303"/>
        <end position="327"/>
    </location>
</feature>
<evidence type="ECO:0000256" key="9">
    <source>
        <dbReference type="RuleBase" id="RU362122"/>
    </source>
</evidence>
<feature type="transmembrane region" description="Helical" evidence="9">
    <location>
        <begin position="40"/>
        <end position="60"/>
    </location>
</feature>
<feature type="transmembrane region" description="Helical" evidence="9">
    <location>
        <begin position="80"/>
        <end position="99"/>
    </location>
</feature>
<feature type="transmembrane region" description="Helical" evidence="9">
    <location>
        <begin position="9"/>
        <end position="28"/>
    </location>
</feature>
<feature type="transmembrane region" description="Helical" evidence="9">
    <location>
        <begin position="223"/>
        <end position="245"/>
    </location>
</feature>
<comment type="similarity">
    <text evidence="2 9">Belongs to the branched chain amino acid transporter family.</text>
</comment>
<evidence type="ECO:0000256" key="2">
    <source>
        <dbReference type="ARBA" id="ARBA00008540"/>
    </source>
</evidence>
<evidence type="ECO:0000256" key="6">
    <source>
        <dbReference type="ARBA" id="ARBA00022970"/>
    </source>
</evidence>
<protein>
    <recommendedName>
        <fullName evidence="9">Branched-chain amino acid transport system carrier protein</fullName>
    </recommendedName>
</protein>
<feature type="transmembrane region" description="Helical" evidence="9">
    <location>
        <begin position="333"/>
        <end position="357"/>
    </location>
</feature>
<keyword evidence="11" id="KW-1185">Reference proteome</keyword>
<keyword evidence="6 9" id="KW-0029">Amino-acid transport</keyword>
<keyword evidence="5 9" id="KW-0812">Transmembrane</keyword>
<feature type="transmembrane region" description="Helical" evidence="9">
    <location>
        <begin position="119"/>
        <end position="139"/>
    </location>
</feature>
<dbReference type="NCBIfam" id="TIGR00796">
    <property type="entry name" value="livcs"/>
    <property type="match status" value="1"/>
</dbReference>
<keyword evidence="7 9" id="KW-1133">Transmembrane helix</keyword>
<feature type="transmembrane region" description="Helical" evidence="9">
    <location>
        <begin position="265"/>
        <end position="291"/>
    </location>
</feature>
<dbReference type="EMBL" id="JBIXLB010000001">
    <property type="protein sequence ID" value="MFJ5511185.1"/>
    <property type="molecule type" value="Genomic_DNA"/>
</dbReference>
<keyword evidence="3 9" id="KW-0813">Transport</keyword>
<dbReference type="InterPro" id="IPR004685">
    <property type="entry name" value="Brnchd-chn_aa_trnsp_Livcs"/>
</dbReference>
<organism evidence="10 11">
    <name type="scientific">Pectobacterium jejuense</name>
    <dbReference type="NCBI Taxonomy" id="2974022"/>
    <lineage>
        <taxon>Bacteria</taxon>
        <taxon>Pseudomonadati</taxon>
        <taxon>Pseudomonadota</taxon>
        <taxon>Gammaproteobacteria</taxon>
        <taxon>Enterobacterales</taxon>
        <taxon>Pectobacteriaceae</taxon>
        <taxon>Pectobacterium</taxon>
    </lineage>
</organism>
<name>A0ABW8GP91_9GAMM</name>
<reference evidence="10 11" key="1">
    <citation type="submission" date="2024-10" db="EMBL/GenBank/DDBJ databases">
        <authorList>
            <person name="Lu C.-H."/>
        </authorList>
    </citation>
    <scope>NUCLEOTIDE SEQUENCE [LARGE SCALE GENOMIC DNA]</scope>
    <source>
        <strain evidence="10 11">22LXZD03-01</strain>
    </source>
</reference>
<evidence type="ECO:0000256" key="1">
    <source>
        <dbReference type="ARBA" id="ARBA00004651"/>
    </source>
</evidence>
<evidence type="ECO:0000313" key="11">
    <source>
        <dbReference type="Proteomes" id="UP001617702"/>
    </source>
</evidence>
<evidence type="ECO:0000256" key="5">
    <source>
        <dbReference type="ARBA" id="ARBA00022692"/>
    </source>
</evidence>
<dbReference type="PANTHER" id="PTHR30588:SF0">
    <property type="entry name" value="BRANCHED-CHAIN AMINO ACID PERMEASE BRNQ"/>
    <property type="match status" value="1"/>
</dbReference>
<evidence type="ECO:0000256" key="7">
    <source>
        <dbReference type="ARBA" id="ARBA00022989"/>
    </source>
</evidence>
<evidence type="ECO:0000256" key="8">
    <source>
        <dbReference type="ARBA" id="ARBA00023136"/>
    </source>
</evidence>
<feature type="transmembrane region" description="Helical" evidence="9">
    <location>
        <begin position="369"/>
        <end position="393"/>
    </location>
</feature>
<dbReference type="Pfam" id="PF05525">
    <property type="entry name" value="Branch_AA_trans"/>
    <property type="match status" value="1"/>
</dbReference>
<feature type="transmembrane region" description="Helical" evidence="9">
    <location>
        <begin position="405"/>
        <end position="424"/>
    </location>
</feature>
<proteinExistence type="inferred from homology"/>
<evidence type="ECO:0000313" key="10">
    <source>
        <dbReference type="EMBL" id="MFJ5511185.1"/>
    </source>
</evidence>
<feature type="transmembrane region" description="Helical" evidence="9">
    <location>
        <begin position="191"/>
        <end position="211"/>
    </location>
</feature>
<accession>A0ABW8GP91</accession>
<keyword evidence="4" id="KW-1003">Cell membrane</keyword>
<evidence type="ECO:0000256" key="3">
    <source>
        <dbReference type="ARBA" id="ARBA00022448"/>
    </source>
</evidence>
<comment type="caution">
    <text evidence="10">The sequence shown here is derived from an EMBL/GenBank/DDBJ whole genome shotgun (WGS) entry which is preliminary data.</text>
</comment>
<sequence length="438" mass="46061">MKTLRITDIIVLGFMNFALFVGAGNIIFPPFIGLQAGTSVWSAALGFLMTGVGLPVITTIAMARAAGSMALITRPVGKRVGLLLVIVCYLCIGPLFATPRTATVSYELALQPFVKSEKWLFAWSVIYFGVVALVSLYPGKLLDTVGKVLSPIKVAALIVLAVTVLVLPAGTAQPPVGAYATSAFSQGLTNGYLTMDTLAALAFGLVMVNAIKSRGVSSPGLITRYAVLSGLIAGVGLMLVYLSLFRLGMGSGGLVSNATNGAEVLRAYVAFSYGAAGSVFLGVLITVACLVTAIGLTCACASYFTALVPVSYAVLVWIFALFSMAVSNLGLTVLINVSVPALTAIYPVFVVLILTWFVRAKFHSPGRVIAPAAFIAFVFGIADALDAVGFNVWPLSILRLMPLTNLGLGWLMPVLVVTVVASLFDRRKSANRETSWQQ</sequence>
<dbReference type="Proteomes" id="UP001617702">
    <property type="component" value="Unassembled WGS sequence"/>
</dbReference>
<comment type="function">
    <text evidence="9">Component of the transport system for branched-chain amino acids.</text>
</comment>
<keyword evidence="8 9" id="KW-0472">Membrane</keyword>
<evidence type="ECO:0000256" key="4">
    <source>
        <dbReference type="ARBA" id="ARBA00022475"/>
    </source>
</evidence>
<dbReference type="RefSeq" id="WP_400352028.1">
    <property type="nucleotide sequence ID" value="NZ_JBIXLA010000001.1"/>
</dbReference>
<dbReference type="PANTHER" id="PTHR30588">
    <property type="entry name" value="BRANCHED-CHAIN AMINO ACID TRANSPORT SYSTEM 2 CARRIER PROTEIN"/>
    <property type="match status" value="1"/>
</dbReference>
<feature type="transmembrane region" description="Helical" evidence="9">
    <location>
        <begin position="151"/>
        <end position="171"/>
    </location>
</feature>